<dbReference type="Gene3D" id="2.40.160.20">
    <property type="match status" value="1"/>
</dbReference>
<dbReference type="EMBL" id="AP009384">
    <property type="protein sequence ID" value="BAF88860.1"/>
    <property type="molecule type" value="Genomic_DNA"/>
</dbReference>
<reference evidence="2 3" key="5">
    <citation type="journal article" date="2010" name="Appl. Environ. Microbiol.">
        <title>phrR-like gene praR of Azorhizobium caulinodans ORS571 is essential for symbiosis with Sesbania rostrata and is involved in expression of reb genes.</title>
        <authorList>
            <person name="Akiba N."/>
            <person name="Aono T."/>
            <person name="Toyazaki H."/>
            <person name="Sato S."/>
            <person name="Oyaizu H."/>
        </authorList>
    </citation>
    <scope>NUCLEOTIDE SEQUENCE [LARGE SCALE GENOMIC DNA]</scope>
    <source>
        <strain evidence="3">ATCC 43989 / DSM 5975 / JCM 20966 / LMG 6465 / NBRC 14845 / NCIMB 13405 / ORS 571</strain>
    </source>
</reference>
<name>A8ICZ2_AZOC5</name>
<organism evidence="2 3">
    <name type="scientific">Azorhizobium caulinodans (strain ATCC 43989 / DSM 5975 / JCM 20966 / LMG 6465 / NBRC 14845 / NCIMB 13405 / ORS 571)</name>
    <dbReference type="NCBI Taxonomy" id="438753"/>
    <lineage>
        <taxon>Bacteria</taxon>
        <taxon>Pseudomonadati</taxon>
        <taxon>Pseudomonadota</taxon>
        <taxon>Alphaproteobacteria</taxon>
        <taxon>Hyphomicrobiales</taxon>
        <taxon>Xanthobacteraceae</taxon>
        <taxon>Azorhizobium</taxon>
    </lineage>
</organism>
<sequence length="271" mass="28998">MMARLLSSASPIALVLTIAAAFPAAAADLTPAAPQSLPVAPVATADTPVFYATGYLWASALHGTTGTLPPLPPAEVNLSFGDILKNFDGGLMAAAEMRTGRWSFLGDVMFSQVSPDGNLPGPYRTGVELRSRSLTLQANALYRVYDGPAVDFDVGAGLRYWNLDNRVNVNASPVLPGIGYSENEAWVDPLVVGRIIARLGGPWSLTVVGDVGGFDVGSTLTWQMIGTVNYQWSEQLALRAGYRYLSVDYRAGDFLYNVQMQGPILGATYRF</sequence>
<reference evidence="2 3" key="6">
    <citation type="journal article" date="2011" name="Appl. Environ. Microbiol.">
        <title>Involvement of the azorhizobial chromosome partition gene (parA) in the onset of bacteroid differentiation during Sesbania rostrata stem nodule development.</title>
        <authorList>
            <person name="Liu CT."/>
            <person name="Lee KB."/>
            <person name="Wang YS."/>
            <person name="Peng MH."/>
            <person name="Lee KT."/>
            <person name="Suzuki S."/>
            <person name="Suzuki T."/>
            <person name="Oyaizu H."/>
        </authorList>
    </citation>
    <scope>NUCLEOTIDE SEQUENCE [LARGE SCALE GENOMIC DNA]</scope>
    <source>
        <strain evidence="3">ATCC 43989 / DSM 5975 / JCM 20966 / LMG 6465 / NBRC 14845 / NCIMB 13405 / ORS 571</strain>
    </source>
</reference>
<dbReference type="KEGG" id="azc:AZC_2862"/>
<dbReference type="HOGENOM" id="CLU_077404_1_0_5"/>
<feature type="chain" id="PRO_5002724336" description="Outer membrane protein beta-barrel domain-containing protein" evidence="1">
    <location>
        <begin position="27"/>
        <end position="271"/>
    </location>
</feature>
<evidence type="ECO:0000256" key="1">
    <source>
        <dbReference type="SAM" id="SignalP"/>
    </source>
</evidence>
<feature type="signal peptide" evidence="1">
    <location>
        <begin position="1"/>
        <end position="26"/>
    </location>
</feature>
<evidence type="ECO:0000313" key="2">
    <source>
        <dbReference type="EMBL" id="BAF88860.1"/>
    </source>
</evidence>
<accession>A8ICZ2</accession>
<dbReference type="eggNOG" id="COG2067">
    <property type="taxonomic scope" value="Bacteria"/>
</dbReference>
<reference evidence="2 3" key="1">
    <citation type="journal article" date="2007" name="Appl. Environ. Microbiol.">
        <title>Rhizobial factors required for stem nodule maturation and maintenance in Sesbania rostrata-Azorhizobium caulinodans ORS571 symbiosis.</title>
        <authorList>
            <person name="Suzuki S."/>
            <person name="Aono T."/>
            <person name="Lee KB."/>
            <person name="Suzuki T."/>
            <person name="Liu CT."/>
            <person name="Miwa H."/>
            <person name="Wakao S."/>
            <person name="Iki T."/>
            <person name="Oyaizu H."/>
        </authorList>
    </citation>
    <scope>NUCLEOTIDE SEQUENCE [LARGE SCALE GENOMIC DNA]</scope>
    <source>
        <strain evidence="3">ATCC 43989 / DSM 5975 / JCM 20966 / LMG 6465 / NBRC 14845 / NCIMB 13405 / ORS 571</strain>
    </source>
</reference>
<reference evidence="2 3" key="4">
    <citation type="journal article" date="2009" name="Appl. Environ. Microbiol.">
        <title>Comparative genome-wide transcriptional profiling of Azorhizobium caulinodans ORS571 grown under free-living and symbiotic conditions.</title>
        <authorList>
            <person name="Tsukada S."/>
            <person name="Aono T."/>
            <person name="Akiba N."/>
            <person name="Lee KB."/>
            <person name="Liu CT."/>
            <person name="Toyazaki H."/>
            <person name="Oyaizu H."/>
        </authorList>
    </citation>
    <scope>NUCLEOTIDE SEQUENCE [LARGE SCALE GENOMIC DNA]</scope>
    <source>
        <strain evidence="3">ATCC 43989 / DSM 5975 / JCM 20966 / LMG 6465 / NBRC 14845 / NCIMB 13405 / ORS 571</strain>
    </source>
</reference>
<gene>
    <name evidence="2" type="ordered locus">AZC_2862</name>
</gene>
<dbReference type="Proteomes" id="UP000000270">
    <property type="component" value="Chromosome"/>
</dbReference>
<evidence type="ECO:0008006" key="4">
    <source>
        <dbReference type="Google" id="ProtNLM"/>
    </source>
</evidence>
<proteinExistence type="predicted"/>
<keyword evidence="3" id="KW-1185">Reference proteome</keyword>
<dbReference type="STRING" id="438753.AZC_2862"/>
<reference evidence="3" key="2">
    <citation type="submission" date="2007-04" db="EMBL/GenBank/DDBJ databases">
        <title>Complete genome sequence of the nitrogen-fixing bacterium Azorhizobium caulinodans ORS571.</title>
        <authorList>
            <person name="Lee K.B."/>
            <person name="Backer P.D."/>
            <person name="Aono T."/>
            <person name="Liu C.T."/>
            <person name="Suzuki S."/>
            <person name="Suzuki T."/>
            <person name="Kaneko T."/>
            <person name="Yamada M."/>
            <person name="Tabata S."/>
            <person name="Kupfer D.M."/>
            <person name="Najar F.Z."/>
            <person name="Wiley G.B."/>
            <person name="Roe B."/>
            <person name="Binnewies T."/>
            <person name="Ussery D."/>
            <person name="Vereecke D."/>
            <person name="Gevers D."/>
            <person name="Holsters M."/>
            <person name="Oyaizu H."/>
        </authorList>
    </citation>
    <scope>NUCLEOTIDE SEQUENCE [LARGE SCALE GENOMIC DNA]</scope>
    <source>
        <strain evidence="3">ATCC 43989 / DSM 5975 / JCM 20966 / LMG 6465 / NBRC 14845 / NCIMB 13405 / ORS 571</strain>
    </source>
</reference>
<evidence type="ECO:0000313" key="3">
    <source>
        <dbReference type="Proteomes" id="UP000000270"/>
    </source>
</evidence>
<dbReference type="InterPro" id="IPR011250">
    <property type="entry name" value="OMP/PagP_B-barrel"/>
</dbReference>
<reference evidence="2 3" key="3">
    <citation type="journal article" date="2008" name="BMC Genomics">
        <title>The genome of the versatile nitrogen fixer Azorhizobium caulinodans ORS571.</title>
        <authorList>
            <person name="Lee KB."/>
            <person name="Backer P.D."/>
            <person name="Aono T."/>
            <person name="Liu CT."/>
            <person name="Suzuki S."/>
            <person name="Suzuki T."/>
            <person name="Kaneko T."/>
            <person name="Yamada M."/>
            <person name="Tabata S."/>
            <person name="Kupfer D.M."/>
            <person name="Najar F.Z."/>
            <person name="Wiley G.B."/>
            <person name="Roe B."/>
            <person name="Binnewies T.T."/>
            <person name="Ussery D.W."/>
            <person name="D'Haeze W."/>
            <person name="Herder J.D."/>
            <person name="Gevers D."/>
            <person name="Vereecke D."/>
            <person name="Holsters M."/>
            <person name="Oyaizu H."/>
        </authorList>
    </citation>
    <scope>NUCLEOTIDE SEQUENCE [LARGE SCALE GENOMIC DNA]</scope>
    <source>
        <strain evidence="3">ATCC 43989 / DSM 5975 / JCM 20966 / LMG 6465 / NBRC 14845 / NCIMB 13405 / ORS 571</strain>
    </source>
</reference>
<dbReference type="AlphaFoldDB" id="A8ICZ2"/>
<keyword evidence="1" id="KW-0732">Signal</keyword>
<dbReference type="SUPFAM" id="SSF56925">
    <property type="entry name" value="OMPA-like"/>
    <property type="match status" value="1"/>
</dbReference>
<protein>
    <recommendedName>
        <fullName evidence="4">Outer membrane protein beta-barrel domain-containing protein</fullName>
    </recommendedName>
</protein>